<dbReference type="Pfam" id="PF04296">
    <property type="entry name" value="YlxR"/>
    <property type="match status" value="1"/>
</dbReference>
<evidence type="ECO:0000313" key="3">
    <source>
        <dbReference type="Proteomes" id="UP001297272"/>
    </source>
</evidence>
<evidence type="ECO:0000313" key="2">
    <source>
        <dbReference type="EMBL" id="MBS9719221.1"/>
    </source>
</evidence>
<dbReference type="Proteomes" id="UP001297272">
    <property type="component" value="Unassembled WGS sequence"/>
</dbReference>
<dbReference type="PANTHER" id="PTHR34215:SF1">
    <property type="entry name" value="YLXR DOMAIN-CONTAINING PROTEIN"/>
    <property type="match status" value="1"/>
</dbReference>
<keyword evidence="3" id="KW-1185">Reference proteome</keyword>
<reference evidence="2 3" key="1">
    <citation type="submission" date="2021-03" db="EMBL/GenBank/DDBJ databases">
        <title>Tianweitania aestuarii sp. nov., isolated from a tidal flat.</title>
        <authorList>
            <person name="Park S."/>
            <person name="Yoon J.-H."/>
        </authorList>
    </citation>
    <scope>NUCLEOTIDE SEQUENCE [LARGE SCALE GENOMIC DNA]</scope>
    <source>
        <strain evidence="2 3">BSSL-BM11</strain>
    </source>
</reference>
<dbReference type="NCBIfam" id="NF006622">
    <property type="entry name" value="PRK09190.1"/>
    <property type="match status" value="1"/>
</dbReference>
<accession>A0ABS5RSF0</accession>
<dbReference type="Gene3D" id="3.30.1230.10">
    <property type="entry name" value="YlxR-like"/>
    <property type="match status" value="1"/>
</dbReference>
<dbReference type="InterPro" id="IPR037465">
    <property type="entry name" value="YlxR"/>
</dbReference>
<dbReference type="Gene3D" id="3.30.1330.30">
    <property type="match status" value="1"/>
</dbReference>
<evidence type="ECO:0000259" key="1">
    <source>
        <dbReference type="Pfam" id="PF04296"/>
    </source>
</evidence>
<dbReference type="InterPro" id="IPR007393">
    <property type="entry name" value="YlxR_dom"/>
</dbReference>
<protein>
    <submittedName>
        <fullName evidence="2">RNA-binding protein</fullName>
    </submittedName>
</protein>
<dbReference type="SUPFAM" id="SSF55315">
    <property type="entry name" value="L30e-like"/>
    <property type="match status" value="1"/>
</dbReference>
<organism evidence="2 3">
    <name type="scientific">Tianweitania aestuarii</name>
    <dbReference type="NCBI Taxonomy" id="2814886"/>
    <lineage>
        <taxon>Bacteria</taxon>
        <taxon>Pseudomonadati</taxon>
        <taxon>Pseudomonadota</taxon>
        <taxon>Alphaproteobacteria</taxon>
        <taxon>Hyphomicrobiales</taxon>
        <taxon>Phyllobacteriaceae</taxon>
        <taxon>Tianweitania</taxon>
    </lineage>
</organism>
<dbReference type="InterPro" id="IPR035931">
    <property type="entry name" value="YlxR-like_sf"/>
</dbReference>
<sequence length="217" mass="22659">MKDMNERTCIVTRQAGDAETLLRFVAGPDMSVVPDLKRKLPGRGCWVTADRVHVDQAAKKNLFRRAFKADVTVAPDLGALVDGLMAKSALGSLGLARKAGRLALGAAKVDSAVRSGEALLVLHAFEASDDGVRKIAQARRATVHLGGPRIDAHKLFSEAEMGLALGGTNVIHAAVLAGDAGQAAAKRMVALERFRGGFPDSPLTGADAEGGPAEDTE</sequence>
<dbReference type="SUPFAM" id="SSF64376">
    <property type="entry name" value="YlxR-like"/>
    <property type="match status" value="1"/>
</dbReference>
<comment type="caution">
    <text evidence="2">The sequence shown here is derived from an EMBL/GenBank/DDBJ whole genome shotgun (WGS) entry which is preliminary data.</text>
</comment>
<proteinExistence type="predicted"/>
<dbReference type="EMBL" id="JAFMNX010000001">
    <property type="protein sequence ID" value="MBS9719221.1"/>
    <property type="molecule type" value="Genomic_DNA"/>
</dbReference>
<feature type="domain" description="YlxR" evidence="1">
    <location>
        <begin position="7"/>
        <end position="72"/>
    </location>
</feature>
<dbReference type="RefSeq" id="WP_213982895.1">
    <property type="nucleotide sequence ID" value="NZ_JAFMNX010000001.1"/>
</dbReference>
<dbReference type="PANTHER" id="PTHR34215">
    <property type="entry name" value="BLL0784 PROTEIN"/>
    <property type="match status" value="1"/>
</dbReference>
<gene>
    <name evidence="2" type="ORF">JYU29_00800</name>
</gene>
<dbReference type="InterPro" id="IPR029064">
    <property type="entry name" value="Ribosomal_eL30-like_sf"/>
</dbReference>
<name>A0ABS5RSF0_9HYPH</name>
<dbReference type="CDD" id="cd00279">
    <property type="entry name" value="YlxR"/>
    <property type="match status" value="1"/>
</dbReference>